<keyword evidence="1" id="KW-0812">Transmembrane</keyword>
<dbReference type="Proteomes" id="UP000801492">
    <property type="component" value="Unassembled WGS sequence"/>
</dbReference>
<feature type="transmembrane region" description="Helical" evidence="1">
    <location>
        <begin position="140"/>
        <end position="162"/>
    </location>
</feature>
<protein>
    <recommendedName>
        <fullName evidence="2">DUF5641 domain-containing protein</fullName>
    </recommendedName>
</protein>
<dbReference type="EMBL" id="VTPC01078388">
    <property type="protein sequence ID" value="KAF2888315.1"/>
    <property type="molecule type" value="Genomic_DNA"/>
</dbReference>
<dbReference type="Pfam" id="PF18701">
    <property type="entry name" value="DUF5641"/>
    <property type="match status" value="1"/>
</dbReference>
<keyword evidence="4" id="KW-1185">Reference proteome</keyword>
<evidence type="ECO:0000256" key="1">
    <source>
        <dbReference type="SAM" id="Phobius"/>
    </source>
</evidence>
<dbReference type="PANTHER" id="PTHR47331:SF5">
    <property type="entry name" value="RIBONUCLEASE H"/>
    <property type="match status" value="1"/>
</dbReference>
<dbReference type="PANTHER" id="PTHR47331">
    <property type="entry name" value="PHD-TYPE DOMAIN-CONTAINING PROTEIN"/>
    <property type="match status" value="1"/>
</dbReference>
<dbReference type="OrthoDB" id="6766792at2759"/>
<feature type="non-terminal residue" evidence="3">
    <location>
        <position position="1"/>
    </location>
</feature>
<evidence type="ECO:0000313" key="4">
    <source>
        <dbReference type="Proteomes" id="UP000801492"/>
    </source>
</evidence>
<organism evidence="3 4">
    <name type="scientific">Ignelater luminosus</name>
    <name type="common">Cucubano</name>
    <name type="synonym">Pyrophorus luminosus</name>
    <dbReference type="NCBI Taxonomy" id="2038154"/>
    <lineage>
        <taxon>Eukaryota</taxon>
        <taxon>Metazoa</taxon>
        <taxon>Ecdysozoa</taxon>
        <taxon>Arthropoda</taxon>
        <taxon>Hexapoda</taxon>
        <taxon>Insecta</taxon>
        <taxon>Pterygota</taxon>
        <taxon>Neoptera</taxon>
        <taxon>Endopterygota</taxon>
        <taxon>Coleoptera</taxon>
        <taxon>Polyphaga</taxon>
        <taxon>Elateriformia</taxon>
        <taxon>Elateroidea</taxon>
        <taxon>Elateridae</taxon>
        <taxon>Agrypninae</taxon>
        <taxon>Pyrophorini</taxon>
        <taxon>Ignelater</taxon>
    </lineage>
</organism>
<accession>A0A8K0G1G6</accession>
<dbReference type="InterPro" id="IPR040676">
    <property type="entry name" value="DUF5641"/>
</dbReference>
<sequence>MHFILGRSATCIPETELINEPLNKFTQHQRRQQLIQHFWVRWSKEVIPTYQRRNKWFRDTDVDIKIGLLVLLSNSNTKPLQWPLARVVETFPSPSDGKIHLLTLTMGRTEAKIAVTDTLKLPVTILSKLGFFPKTKSERVLIPIIYLTILPAYFLAAALQFINMDRDLSQYADNLEVVIAGVQ</sequence>
<dbReference type="AlphaFoldDB" id="A0A8K0G1G6"/>
<proteinExistence type="predicted"/>
<name>A0A8K0G1G6_IGNLU</name>
<feature type="domain" description="DUF5641" evidence="2">
    <location>
        <begin position="27"/>
        <end position="115"/>
    </location>
</feature>
<gene>
    <name evidence="3" type="ORF">ILUMI_17858</name>
</gene>
<keyword evidence="1" id="KW-1133">Transmembrane helix</keyword>
<evidence type="ECO:0000313" key="3">
    <source>
        <dbReference type="EMBL" id="KAF2888315.1"/>
    </source>
</evidence>
<evidence type="ECO:0000259" key="2">
    <source>
        <dbReference type="Pfam" id="PF18701"/>
    </source>
</evidence>
<comment type="caution">
    <text evidence="3">The sequence shown here is derived from an EMBL/GenBank/DDBJ whole genome shotgun (WGS) entry which is preliminary data.</text>
</comment>
<reference evidence="3" key="1">
    <citation type="submission" date="2019-08" db="EMBL/GenBank/DDBJ databases">
        <title>The genome of the North American firefly Photinus pyralis.</title>
        <authorList>
            <consortium name="Photinus pyralis genome working group"/>
            <person name="Fallon T.R."/>
            <person name="Sander Lower S.E."/>
            <person name="Weng J.-K."/>
        </authorList>
    </citation>
    <scope>NUCLEOTIDE SEQUENCE</scope>
    <source>
        <strain evidence="3">TRF0915ILg1</strain>
        <tissue evidence="3">Whole body</tissue>
    </source>
</reference>
<keyword evidence="1" id="KW-0472">Membrane</keyword>